<sequence>MVLQTRHTAAAAANVSNGGKKTTRGQKSPPKDSSESPAKNLKRKSVQKAITGRPTSATTNNTSSGKPASGEMSLEDKMSIYNEIQKKIASQKRNAQDVNNAEIAAKNQRLLEEELEDEEQGEEEDDDDLEESPPRKKYRSQTMVLDEEETALAQSLPDIPAREASPSVDDDQDDEEELQGGGENDSDARDADIDNEEEHEKEDDSMDGSFLDNGLVIEDVDNSRSTVSIKSRRSLSKTPSVKSTFTGKSSQVQDAPKSSSGKVTEAHFPSHATRLLAIASKAQVRHNMIFKNIHDATGPKRMEFAWEAIKDAAKRGSNSGIETAFQRASTDVPLKKMLITFALYARTNLLSTLISHTRSLVKGTYNLSGSVADVRSSVVWLLEDAKFMYGGIDIQKRIFDSTKPFGSRFMIEVIEYMWFNSSSKSKADQHTTSQILKDKHLPPSILMLTLTAIEHSLKEWKDGVKVQLPFSDDTVKSLFSRHMANWRRLEASTTKWAKYWLKEIFKQLMTSSNFTLKTSLDTTKDLATVNFTALDEIAGMLEDDEPQD</sequence>
<protein>
    <recommendedName>
        <fullName evidence="2">DUF6532 domain-containing protein</fullName>
    </recommendedName>
</protein>
<dbReference type="STRING" id="945553.A0A0D2NMQ1"/>
<feature type="domain" description="DUF6532" evidence="2">
    <location>
        <begin position="281"/>
        <end position="488"/>
    </location>
</feature>
<dbReference type="OMA" id="HMANWRR"/>
<reference evidence="4" key="1">
    <citation type="submission" date="2014-04" db="EMBL/GenBank/DDBJ databases">
        <title>Evolutionary Origins and Diversification of the Mycorrhizal Mutualists.</title>
        <authorList>
            <consortium name="DOE Joint Genome Institute"/>
            <consortium name="Mycorrhizal Genomics Consortium"/>
            <person name="Kohler A."/>
            <person name="Kuo A."/>
            <person name="Nagy L.G."/>
            <person name="Floudas D."/>
            <person name="Copeland A."/>
            <person name="Barry K.W."/>
            <person name="Cichocki N."/>
            <person name="Veneault-Fourrey C."/>
            <person name="LaButti K."/>
            <person name="Lindquist E.A."/>
            <person name="Lipzen A."/>
            <person name="Lundell T."/>
            <person name="Morin E."/>
            <person name="Murat C."/>
            <person name="Riley R."/>
            <person name="Ohm R."/>
            <person name="Sun H."/>
            <person name="Tunlid A."/>
            <person name="Henrissat B."/>
            <person name="Grigoriev I.V."/>
            <person name="Hibbett D.S."/>
            <person name="Martin F."/>
        </authorList>
    </citation>
    <scope>NUCLEOTIDE SEQUENCE [LARGE SCALE GENOMIC DNA]</scope>
    <source>
        <strain evidence="4">FD-334 SS-4</strain>
    </source>
</reference>
<evidence type="ECO:0000313" key="4">
    <source>
        <dbReference type="Proteomes" id="UP000054270"/>
    </source>
</evidence>
<gene>
    <name evidence="3" type="ORF">HYPSUDRAFT_45729</name>
</gene>
<feature type="compositionally biased region" description="Acidic residues" evidence="1">
    <location>
        <begin position="113"/>
        <end position="131"/>
    </location>
</feature>
<feature type="compositionally biased region" description="Polar residues" evidence="1">
    <location>
        <begin position="236"/>
        <end position="262"/>
    </location>
</feature>
<dbReference type="InterPro" id="IPR045341">
    <property type="entry name" value="DUF6532"/>
</dbReference>
<name>A0A0D2NMQ1_HYPSF</name>
<feature type="region of interest" description="Disordered" evidence="1">
    <location>
        <begin position="90"/>
        <end position="211"/>
    </location>
</feature>
<feature type="region of interest" description="Disordered" evidence="1">
    <location>
        <begin position="225"/>
        <end position="266"/>
    </location>
</feature>
<dbReference type="AlphaFoldDB" id="A0A0D2NMQ1"/>
<feature type="compositionally biased region" description="Acidic residues" evidence="1">
    <location>
        <begin position="193"/>
        <end position="206"/>
    </location>
</feature>
<dbReference type="Proteomes" id="UP000054270">
    <property type="component" value="Unassembled WGS sequence"/>
</dbReference>
<evidence type="ECO:0000313" key="3">
    <source>
        <dbReference type="EMBL" id="KJA18006.1"/>
    </source>
</evidence>
<dbReference type="Pfam" id="PF20149">
    <property type="entry name" value="DUF6532"/>
    <property type="match status" value="1"/>
</dbReference>
<dbReference type="OrthoDB" id="2790754at2759"/>
<dbReference type="EMBL" id="KN817595">
    <property type="protein sequence ID" value="KJA18006.1"/>
    <property type="molecule type" value="Genomic_DNA"/>
</dbReference>
<proteinExistence type="predicted"/>
<evidence type="ECO:0000259" key="2">
    <source>
        <dbReference type="Pfam" id="PF20149"/>
    </source>
</evidence>
<feature type="region of interest" description="Disordered" evidence="1">
    <location>
        <begin position="1"/>
        <end position="76"/>
    </location>
</feature>
<accession>A0A0D2NMQ1</accession>
<keyword evidence="4" id="KW-1185">Reference proteome</keyword>
<organism evidence="3 4">
    <name type="scientific">Hypholoma sublateritium (strain FD-334 SS-4)</name>
    <dbReference type="NCBI Taxonomy" id="945553"/>
    <lineage>
        <taxon>Eukaryota</taxon>
        <taxon>Fungi</taxon>
        <taxon>Dikarya</taxon>
        <taxon>Basidiomycota</taxon>
        <taxon>Agaricomycotina</taxon>
        <taxon>Agaricomycetes</taxon>
        <taxon>Agaricomycetidae</taxon>
        <taxon>Agaricales</taxon>
        <taxon>Agaricineae</taxon>
        <taxon>Strophariaceae</taxon>
        <taxon>Hypholoma</taxon>
    </lineage>
</organism>
<evidence type="ECO:0000256" key="1">
    <source>
        <dbReference type="SAM" id="MobiDB-lite"/>
    </source>
</evidence>
<feature type="compositionally biased region" description="Polar residues" evidence="1">
    <location>
        <begin position="53"/>
        <end position="66"/>
    </location>
</feature>
<feature type="compositionally biased region" description="Acidic residues" evidence="1">
    <location>
        <begin position="168"/>
        <end position="178"/>
    </location>
</feature>